<dbReference type="Gene3D" id="3.40.630.30">
    <property type="match status" value="1"/>
</dbReference>
<dbReference type="Proteomes" id="UP001600064">
    <property type="component" value="Unassembled WGS sequence"/>
</dbReference>
<dbReference type="PANTHER" id="PTHR43233">
    <property type="entry name" value="FAMILY N-ACETYLTRANSFERASE, PUTATIVE (AFU_ORTHOLOGUE AFUA_6G03350)-RELATED"/>
    <property type="match status" value="1"/>
</dbReference>
<accession>A0ABR4D7V4</accession>
<dbReference type="CDD" id="cd04301">
    <property type="entry name" value="NAT_SF"/>
    <property type="match status" value="1"/>
</dbReference>
<comment type="caution">
    <text evidence="2">The sequence shown here is derived from an EMBL/GenBank/DDBJ whole genome shotgun (WGS) entry which is preliminary data.</text>
</comment>
<dbReference type="SUPFAM" id="SSF55729">
    <property type="entry name" value="Acyl-CoA N-acyltransferases (Nat)"/>
    <property type="match status" value="1"/>
</dbReference>
<proteinExistence type="predicted"/>
<protein>
    <recommendedName>
        <fullName evidence="1">N-acetyltransferase domain-containing protein</fullName>
    </recommendedName>
</protein>
<name>A0ABR4D7V4_9PEZI</name>
<dbReference type="Pfam" id="PF00583">
    <property type="entry name" value="Acetyltransf_1"/>
    <property type="match status" value="1"/>
</dbReference>
<dbReference type="InterPro" id="IPR053144">
    <property type="entry name" value="Acetyltransferase_Butenolide"/>
</dbReference>
<feature type="domain" description="N-acetyltransferase" evidence="1">
    <location>
        <begin position="33"/>
        <end position="210"/>
    </location>
</feature>
<dbReference type="EMBL" id="JAZGUE010000005">
    <property type="protein sequence ID" value="KAL2266175.1"/>
    <property type="molecule type" value="Genomic_DNA"/>
</dbReference>
<organism evidence="2 3">
    <name type="scientific">Remersonia thermophila</name>
    <dbReference type="NCBI Taxonomy" id="72144"/>
    <lineage>
        <taxon>Eukaryota</taxon>
        <taxon>Fungi</taxon>
        <taxon>Dikarya</taxon>
        <taxon>Ascomycota</taxon>
        <taxon>Pezizomycotina</taxon>
        <taxon>Sordariomycetes</taxon>
        <taxon>Sordariomycetidae</taxon>
        <taxon>Sordariales</taxon>
        <taxon>Sordariales incertae sedis</taxon>
        <taxon>Remersonia</taxon>
    </lineage>
</organism>
<gene>
    <name evidence="2" type="ORF">VTJ83DRAFT_5527</name>
</gene>
<evidence type="ECO:0000313" key="3">
    <source>
        <dbReference type="Proteomes" id="UP001600064"/>
    </source>
</evidence>
<evidence type="ECO:0000313" key="2">
    <source>
        <dbReference type="EMBL" id="KAL2266175.1"/>
    </source>
</evidence>
<dbReference type="InterPro" id="IPR000182">
    <property type="entry name" value="GNAT_dom"/>
</dbReference>
<dbReference type="GeneID" id="98126781"/>
<dbReference type="InterPro" id="IPR016181">
    <property type="entry name" value="Acyl_CoA_acyltransferase"/>
</dbReference>
<dbReference type="RefSeq" id="XP_070864902.1">
    <property type="nucleotide sequence ID" value="XM_071012137.1"/>
</dbReference>
<evidence type="ECO:0000259" key="1">
    <source>
        <dbReference type="PROSITE" id="PS51186"/>
    </source>
</evidence>
<keyword evidence="3" id="KW-1185">Reference proteome</keyword>
<sequence>MTSLPPHAPRLWTRQVHTQANGNNDANDAHQTYIISTNPSHIDIEALAAAFESPLTYWAKPMSREALKVCVDHSLCFGLFGRDGAEEGSHGTEAPQTTHLGPMIGFARLVTDYCTFAYLTDVYVLESYQGRGLGAWLVRCVDEEVSTWPDLRRCLLFTRGEAAVRMYGRELHARSAAETDAGLVLMERAGTAAVGYGTEKDVAGSTESQG</sequence>
<dbReference type="PANTHER" id="PTHR43233:SF1">
    <property type="entry name" value="FAMILY N-ACETYLTRANSFERASE, PUTATIVE (AFU_ORTHOLOGUE AFUA_6G03350)-RELATED"/>
    <property type="match status" value="1"/>
</dbReference>
<reference evidence="2 3" key="1">
    <citation type="journal article" date="2024" name="Commun. Biol.">
        <title>Comparative genomic analysis of thermophilic fungi reveals convergent evolutionary adaptations and gene losses.</title>
        <authorList>
            <person name="Steindorff A.S."/>
            <person name="Aguilar-Pontes M.V."/>
            <person name="Robinson A.J."/>
            <person name="Andreopoulos B."/>
            <person name="LaButti K."/>
            <person name="Kuo A."/>
            <person name="Mondo S."/>
            <person name="Riley R."/>
            <person name="Otillar R."/>
            <person name="Haridas S."/>
            <person name="Lipzen A."/>
            <person name="Grimwood J."/>
            <person name="Schmutz J."/>
            <person name="Clum A."/>
            <person name="Reid I.D."/>
            <person name="Moisan M.C."/>
            <person name="Butler G."/>
            <person name="Nguyen T.T.M."/>
            <person name="Dewar K."/>
            <person name="Conant G."/>
            <person name="Drula E."/>
            <person name="Henrissat B."/>
            <person name="Hansel C."/>
            <person name="Singer S."/>
            <person name="Hutchinson M.I."/>
            <person name="de Vries R.P."/>
            <person name="Natvig D.O."/>
            <person name="Powell A.J."/>
            <person name="Tsang A."/>
            <person name="Grigoriev I.V."/>
        </authorList>
    </citation>
    <scope>NUCLEOTIDE SEQUENCE [LARGE SCALE GENOMIC DNA]</scope>
    <source>
        <strain evidence="2 3">ATCC 22073</strain>
    </source>
</reference>
<dbReference type="PROSITE" id="PS51186">
    <property type="entry name" value="GNAT"/>
    <property type="match status" value="1"/>
</dbReference>